<dbReference type="Gene3D" id="3.40.50.12580">
    <property type="match status" value="1"/>
</dbReference>
<dbReference type="InterPro" id="IPR043148">
    <property type="entry name" value="TagF_C"/>
</dbReference>
<accession>A0A2W7I044</accession>
<gene>
    <name evidence="1" type="ORF">LX95_02501</name>
</gene>
<dbReference type="Pfam" id="PF05159">
    <property type="entry name" value="Capsule_synth"/>
    <property type="match status" value="1"/>
</dbReference>
<dbReference type="EMBL" id="QKYV01000007">
    <property type="protein sequence ID" value="PZW38832.1"/>
    <property type="molecule type" value="Genomic_DNA"/>
</dbReference>
<dbReference type="InterPro" id="IPR007833">
    <property type="entry name" value="Capsule_polysaccharide_synth"/>
</dbReference>
<keyword evidence="2" id="KW-1185">Reference proteome</keyword>
<name>A0A2W7I044_9FLAO</name>
<dbReference type="AlphaFoldDB" id="A0A2W7I044"/>
<dbReference type="SUPFAM" id="SSF53756">
    <property type="entry name" value="UDP-Glycosyltransferase/glycogen phosphorylase"/>
    <property type="match status" value="1"/>
</dbReference>
<dbReference type="GO" id="GO:0015774">
    <property type="term" value="P:polysaccharide transport"/>
    <property type="evidence" value="ECO:0007669"/>
    <property type="project" value="InterPro"/>
</dbReference>
<sequence>MKVLCISYYDKFSRFFIGIEKELKKTTPSTQFEILSLYPSGYFYSLFRGVTSTLASFKCWLSAHKNRRKYASILSQKKPVYREFDLDRLIEYQIKLNKNIKRESLLLQAIEYINFIDKKTTTSPDVILLIGDSRLLIDITKIIAKRKDIKTYFIEQGPYKTTFFDTKGVNANASIAGYQPEITENRSFKKEKINQFINRIKDKKYNRLPFYRGLDHILEFLIQHTVLLPPDLKNPTTKTYKKAHLLKDLKLVEKEKNVFLLICQVPFDVNLTHHSPFYSSHTQILKDVYTHLPEDSVLIVREHPLYKKKYAKEFYEFISTRSGIYIDTNKSFDEVLEKTHAVIVNNSTVGLEAIIKGKPVLALGNSYYDRSGMCLKLQHKNELKELLKEVLHFSAEENKIDNYLYELFTNHLIKGHIIDKNLNAAKQIAHQLKTLTLSK</sequence>
<protein>
    <submittedName>
        <fullName evidence="1">Capsular polysaccharide export protein</fullName>
    </submittedName>
</protein>
<dbReference type="RefSeq" id="WP_111541770.1">
    <property type="nucleotide sequence ID" value="NZ_QKYV01000007.1"/>
</dbReference>
<dbReference type="Proteomes" id="UP000249542">
    <property type="component" value="Unassembled WGS sequence"/>
</dbReference>
<organism evidence="1 2">
    <name type="scientific">Mesonia algae</name>
    <dbReference type="NCBI Taxonomy" id="213248"/>
    <lineage>
        <taxon>Bacteria</taxon>
        <taxon>Pseudomonadati</taxon>
        <taxon>Bacteroidota</taxon>
        <taxon>Flavobacteriia</taxon>
        <taxon>Flavobacteriales</taxon>
        <taxon>Flavobacteriaceae</taxon>
        <taxon>Mesonia</taxon>
    </lineage>
</organism>
<proteinExistence type="predicted"/>
<evidence type="ECO:0000313" key="1">
    <source>
        <dbReference type="EMBL" id="PZW38832.1"/>
    </source>
</evidence>
<comment type="caution">
    <text evidence="1">The sequence shown here is derived from an EMBL/GenBank/DDBJ whole genome shotgun (WGS) entry which is preliminary data.</text>
</comment>
<dbReference type="GO" id="GO:0000271">
    <property type="term" value="P:polysaccharide biosynthetic process"/>
    <property type="evidence" value="ECO:0007669"/>
    <property type="project" value="InterPro"/>
</dbReference>
<evidence type="ECO:0000313" key="2">
    <source>
        <dbReference type="Proteomes" id="UP000249542"/>
    </source>
</evidence>
<reference evidence="1 2" key="1">
    <citation type="submission" date="2018-06" db="EMBL/GenBank/DDBJ databases">
        <title>Genomic Encyclopedia of Archaeal and Bacterial Type Strains, Phase II (KMG-II): from individual species to whole genera.</title>
        <authorList>
            <person name="Goeker M."/>
        </authorList>
    </citation>
    <scope>NUCLEOTIDE SEQUENCE [LARGE SCALE GENOMIC DNA]</scope>
    <source>
        <strain evidence="1 2">DSM 15361</strain>
    </source>
</reference>